<sequence>MEDPASTANQADFAETSSALAYPRPPEVAEFAQALIHTRQTILPRRLAGPGPSPSELQVILKAAGAAPDHHRLIPWRFVLVPATSRARLGEAFAAALAERDPSASPEQMAQAYEKAERAPLLMLAIVRITDEDAEIPPAERLVSAGCAIQNMLLMAHALGYGGALTSGKAMNSKPLRTLFDLAEHEQALCFVSIGTTIKTKPIPLRPEVSRYVSELNKH</sequence>
<evidence type="ECO:0000313" key="11">
    <source>
        <dbReference type="Proteomes" id="UP001549320"/>
    </source>
</evidence>
<proteinExistence type="inferred from homology"/>
<accession>A0ABV2Q518</accession>
<comment type="cofactor">
    <cofactor evidence="1 8">
        <name>FMN</name>
        <dbReference type="ChEBI" id="CHEBI:58210"/>
    </cofactor>
</comment>
<evidence type="ECO:0000256" key="1">
    <source>
        <dbReference type="ARBA" id="ARBA00001917"/>
    </source>
</evidence>
<evidence type="ECO:0000256" key="8">
    <source>
        <dbReference type="PIRNR" id="PIRNR000232"/>
    </source>
</evidence>
<dbReference type="RefSeq" id="WP_354442036.1">
    <property type="nucleotide sequence ID" value="NZ_JBEPSH010000002.1"/>
</dbReference>
<evidence type="ECO:0000256" key="5">
    <source>
        <dbReference type="ARBA" id="ARBA00022857"/>
    </source>
</evidence>
<reference evidence="10 11" key="1">
    <citation type="submission" date="2024-06" db="EMBL/GenBank/DDBJ databases">
        <title>Sorghum-associated microbial communities from plants grown in Nebraska, USA.</title>
        <authorList>
            <person name="Schachtman D."/>
        </authorList>
    </citation>
    <scope>NUCLEOTIDE SEQUENCE [LARGE SCALE GENOMIC DNA]</scope>
    <source>
        <strain evidence="10 11">2709</strain>
    </source>
</reference>
<dbReference type="Proteomes" id="UP001549320">
    <property type="component" value="Unassembled WGS sequence"/>
</dbReference>
<keyword evidence="3 8" id="KW-0285">Flavoprotein</keyword>
<comment type="caution">
    <text evidence="10">The sequence shown here is derived from an EMBL/GenBank/DDBJ whole genome shotgun (WGS) entry which is preliminary data.</text>
</comment>
<dbReference type="EMBL" id="JBEPSH010000002">
    <property type="protein sequence ID" value="MET4576134.1"/>
    <property type="molecule type" value="Genomic_DNA"/>
</dbReference>
<dbReference type="PIRSF" id="PIRSF000232">
    <property type="entry name" value="YdjA"/>
    <property type="match status" value="1"/>
</dbReference>
<protein>
    <recommendedName>
        <fullName evidence="8">Putative NAD(P)H nitroreductase</fullName>
        <ecNumber evidence="8">1.-.-.-</ecNumber>
    </recommendedName>
</protein>
<dbReference type="Pfam" id="PF00881">
    <property type="entry name" value="Nitroreductase"/>
    <property type="match status" value="1"/>
</dbReference>
<dbReference type="PANTHER" id="PTHR43821:SF1">
    <property type="entry name" value="NAD(P)H NITROREDUCTASE YDJA-RELATED"/>
    <property type="match status" value="1"/>
</dbReference>
<dbReference type="CDD" id="cd02135">
    <property type="entry name" value="YdjA-like"/>
    <property type="match status" value="1"/>
</dbReference>
<keyword evidence="4 8" id="KW-0288">FMN</keyword>
<dbReference type="InterPro" id="IPR029479">
    <property type="entry name" value="Nitroreductase"/>
</dbReference>
<keyword evidence="5 8" id="KW-0521">NADP</keyword>
<keyword evidence="7 8" id="KW-0520">NAD</keyword>
<evidence type="ECO:0000256" key="4">
    <source>
        <dbReference type="ARBA" id="ARBA00022643"/>
    </source>
</evidence>
<organism evidence="10 11">
    <name type="scientific">Ottowia thiooxydans</name>
    <dbReference type="NCBI Taxonomy" id="219182"/>
    <lineage>
        <taxon>Bacteria</taxon>
        <taxon>Pseudomonadati</taxon>
        <taxon>Pseudomonadota</taxon>
        <taxon>Betaproteobacteria</taxon>
        <taxon>Burkholderiales</taxon>
        <taxon>Comamonadaceae</taxon>
        <taxon>Ottowia</taxon>
    </lineage>
</organism>
<dbReference type="InterPro" id="IPR052530">
    <property type="entry name" value="NAD(P)H_nitroreductase"/>
</dbReference>
<evidence type="ECO:0000259" key="9">
    <source>
        <dbReference type="Pfam" id="PF00881"/>
    </source>
</evidence>
<feature type="domain" description="Nitroreductase" evidence="9">
    <location>
        <begin position="45"/>
        <end position="195"/>
    </location>
</feature>
<dbReference type="PANTHER" id="PTHR43821">
    <property type="entry name" value="NAD(P)H NITROREDUCTASE YDJA-RELATED"/>
    <property type="match status" value="1"/>
</dbReference>
<dbReference type="InterPro" id="IPR000415">
    <property type="entry name" value="Nitroreductase-like"/>
</dbReference>
<gene>
    <name evidence="10" type="ORF">ABIE13_001234</name>
</gene>
<comment type="similarity">
    <text evidence="2 8">Belongs to the nitroreductase family.</text>
</comment>
<evidence type="ECO:0000313" key="10">
    <source>
        <dbReference type="EMBL" id="MET4576134.1"/>
    </source>
</evidence>
<dbReference type="Gene3D" id="3.40.109.10">
    <property type="entry name" value="NADH Oxidase"/>
    <property type="match status" value="1"/>
</dbReference>
<dbReference type="EC" id="1.-.-.-" evidence="8"/>
<dbReference type="InterPro" id="IPR026021">
    <property type="entry name" value="YdjA-like"/>
</dbReference>
<name>A0ABV2Q518_9BURK</name>
<dbReference type="SUPFAM" id="SSF55469">
    <property type="entry name" value="FMN-dependent nitroreductase-like"/>
    <property type="match status" value="1"/>
</dbReference>
<keyword evidence="6 8" id="KW-0560">Oxidoreductase</keyword>
<evidence type="ECO:0000256" key="7">
    <source>
        <dbReference type="ARBA" id="ARBA00023027"/>
    </source>
</evidence>
<evidence type="ECO:0000256" key="3">
    <source>
        <dbReference type="ARBA" id="ARBA00022630"/>
    </source>
</evidence>
<evidence type="ECO:0000256" key="2">
    <source>
        <dbReference type="ARBA" id="ARBA00007118"/>
    </source>
</evidence>
<keyword evidence="11" id="KW-1185">Reference proteome</keyword>
<evidence type="ECO:0000256" key="6">
    <source>
        <dbReference type="ARBA" id="ARBA00023002"/>
    </source>
</evidence>